<gene>
    <name evidence="4" type="ORF">GCM10010468_07230</name>
</gene>
<dbReference type="InterPro" id="IPR000092">
    <property type="entry name" value="Polyprenyl_synt"/>
</dbReference>
<evidence type="ECO:0000313" key="5">
    <source>
        <dbReference type="Proteomes" id="UP001501237"/>
    </source>
</evidence>
<dbReference type="Gene3D" id="1.10.600.10">
    <property type="entry name" value="Farnesyl Diphosphate Synthase"/>
    <property type="match status" value="1"/>
</dbReference>
<comment type="similarity">
    <text evidence="3">Belongs to the FPP/GGPP synthase family.</text>
</comment>
<evidence type="ECO:0000256" key="1">
    <source>
        <dbReference type="ARBA" id="ARBA00022723"/>
    </source>
</evidence>
<evidence type="ECO:0000256" key="2">
    <source>
        <dbReference type="ARBA" id="ARBA00022842"/>
    </source>
</evidence>
<dbReference type="EMBL" id="BAAAUV010000002">
    <property type="protein sequence ID" value="GAA3196554.1"/>
    <property type="molecule type" value="Genomic_DNA"/>
</dbReference>
<reference evidence="5" key="1">
    <citation type="journal article" date="2019" name="Int. J. Syst. Evol. Microbiol.">
        <title>The Global Catalogue of Microorganisms (GCM) 10K type strain sequencing project: providing services to taxonomists for standard genome sequencing and annotation.</title>
        <authorList>
            <consortium name="The Broad Institute Genomics Platform"/>
            <consortium name="The Broad Institute Genome Sequencing Center for Infectious Disease"/>
            <person name="Wu L."/>
            <person name="Ma J."/>
        </authorList>
    </citation>
    <scope>NUCLEOTIDE SEQUENCE [LARGE SCALE GENOMIC DNA]</scope>
    <source>
        <strain evidence="5">JCM 9377</strain>
    </source>
</reference>
<organism evidence="4 5">
    <name type="scientific">Actinocorallia longicatena</name>
    <dbReference type="NCBI Taxonomy" id="111803"/>
    <lineage>
        <taxon>Bacteria</taxon>
        <taxon>Bacillati</taxon>
        <taxon>Actinomycetota</taxon>
        <taxon>Actinomycetes</taxon>
        <taxon>Streptosporangiales</taxon>
        <taxon>Thermomonosporaceae</taxon>
        <taxon>Actinocorallia</taxon>
    </lineage>
</organism>
<dbReference type="CDD" id="cd00685">
    <property type="entry name" value="Trans_IPPS_HT"/>
    <property type="match status" value="1"/>
</dbReference>
<accession>A0ABP6Q1F6</accession>
<proteinExistence type="inferred from homology"/>
<dbReference type="Proteomes" id="UP001501237">
    <property type="component" value="Unassembled WGS sequence"/>
</dbReference>
<dbReference type="PANTHER" id="PTHR12001">
    <property type="entry name" value="GERANYLGERANYL PYROPHOSPHATE SYNTHASE"/>
    <property type="match status" value="1"/>
</dbReference>
<evidence type="ECO:0000313" key="4">
    <source>
        <dbReference type="EMBL" id="GAA3196554.1"/>
    </source>
</evidence>
<dbReference type="PROSITE" id="PS00723">
    <property type="entry name" value="POLYPRENYL_SYNTHASE_1"/>
    <property type="match status" value="1"/>
</dbReference>
<name>A0ABP6Q1F6_9ACTN</name>
<keyword evidence="1" id="KW-0479">Metal-binding</keyword>
<dbReference type="SUPFAM" id="SSF48576">
    <property type="entry name" value="Terpenoid synthases"/>
    <property type="match status" value="1"/>
</dbReference>
<keyword evidence="3 4" id="KW-0808">Transferase</keyword>
<sequence>MTLNTVSCSLGVTDLLAESRLWMEPAMRSAVARLHDGPRTISGFAFGWPEQEGPTGAGKGSSGGGKGIRPAIAGLAARAAGGKAEDAAPGAVAVEFVHAFSLIHDDIMDGDETRRHRTTAWKAFGTGPAILAGDGLLALALDTLAHATKGSSITRLTRTLIDLVNGQAMDTAFESRPWAGPDAVTADEYCAMAVAKTGSLLGCATAVGWLLGGGDEEGAERMDLIGRHLGLAFQAIDDVLGIWGDPAVTGKPVHNDLRQGKKTLPVVAALVNGAPGLALRLAARPSGGREARRTADLIESYGGRLHTEALAERELNAALSLITALPSPATADLELLARYLVTRRS</sequence>
<keyword evidence="5" id="KW-1185">Reference proteome</keyword>
<dbReference type="SFLD" id="SFLDG01017">
    <property type="entry name" value="Polyprenyl_Transferase_Like"/>
    <property type="match status" value="1"/>
</dbReference>
<dbReference type="PANTHER" id="PTHR12001:SF86">
    <property type="entry name" value="GERANYLGERANYL DIPHOSPHATE SYNTHASE"/>
    <property type="match status" value="1"/>
</dbReference>
<dbReference type="GO" id="GO:0016740">
    <property type="term" value="F:transferase activity"/>
    <property type="evidence" value="ECO:0007669"/>
    <property type="project" value="UniProtKB-KW"/>
</dbReference>
<dbReference type="SFLD" id="SFLDS00005">
    <property type="entry name" value="Isoprenoid_Synthase_Type_I"/>
    <property type="match status" value="1"/>
</dbReference>
<comment type="caution">
    <text evidence="4">The sequence shown here is derived from an EMBL/GenBank/DDBJ whole genome shotgun (WGS) entry which is preliminary data.</text>
</comment>
<evidence type="ECO:0000256" key="3">
    <source>
        <dbReference type="RuleBase" id="RU004466"/>
    </source>
</evidence>
<dbReference type="InterPro" id="IPR008949">
    <property type="entry name" value="Isoprenoid_synthase_dom_sf"/>
</dbReference>
<dbReference type="Pfam" id="PF00348">
    <property type="entry name" value="polyprenyl_synt"/>
    <property type="match status" value="1"/>
</dbReference>
<protein>
    <submittedName>
        <fullName evidence="4">Family 2 encapsulin nanocompartment cargo protein polyprenyl transferase</fullName>
    </submittedName>
</protein>
<dbReference type="RefSeq" id="WP_344822066.1">
    <property type="nucleotide sequence ID" value="NZ_BAAAUV010000002.1"/>
</dbReference>
<dbReference type="InterPro" id="IPR033749">
    <property type="entry name" value="Polyprenyl_synt_CS"/>
</dbReference>
<keyword evidence="2" id="KW-0460">Magnesium</keyword>